<reference evidence="3" key="1">
    <citation type="journal article" date="2019" name="Int. J. Syst. Evol. Microbiol.">
        <title>The Global Catalogue of Microorganisms (GCM) 10K type strain sequencing project: providing services to taxonomists for standard genome sequencing and annotation.</title>
        <authorList>
            <consortium name="The Broad Institute Genomics Platform"/>
            <consortium name="The Broad Institute Genome Sequencing Center for Infectious Disease"/>
            <person name="Wu L."/>
            <person name="Ma J."/>
        </authorList>
    </citation>
    <scope>NUCLEOTIDE SEQUENCE [LARGE SCALE GENOMIC DNA]</scope>
    <source>
        <strain evidence="3">CGMCC 4.7204</strain>
    </source>
</reference>
<comment type="caution">
    <text evidence="2">The sequence shown here is derived from an EMBL/GenBank/DDBJ whole genome shotgun (WGS) entry which is preliminary data.</text>
</comment>
<dbReference type="RefSeq" id="WP_378553262.1">
    <property type="nucleotide sequence ID" value="NZ_JBHSBA010000015.1"/>
</dbReference>
<keyword evidence="3" id="KW-1185">Reference proteome</keyword>
<name>A0ABV8LA04_9NOCA</name>
<evidence type="ECO:0000313" key="3">
    <source>
        <dbReference type="Proteomes" id="UP001595767"/>
    </source>
</evidence>
<feature type="domain" description="HTH-type transcriptional repressor KstR2 C-terminal" evidence="1">
    <location>
        <begin position="8"/>
        <end position="96"/>
    </location>
</feature>
<dbReference type="InterPro" id="IPR036271">
    <property type="entry name" value="Tet_transcr_reg_TetR-rel_C_sf"/>
</dbReference>
<dbReference type="Pfam" id="PF17932">
    <property type="entry name" value="TetR_C_24"/>
    <property type="match status" value="1"/>
</dbReference>
<protein>
    <recommendedName>
        <fullName evidence="1">HTH-type transcriptional repressor KstR2 C-terminal domain-containing protein</fullName>
    </recommendedName>
</protein>
<evidence type="ECO:0000313" key="2">
    <source>
        <dbReference type="EMBL" id="MFC4127666.1"/>
    </source>
</evidence>
<organism evidence="2 3">
    <name type="scientific">Nocardia rhizosphaerae</name>
    <dbReference type="NCBI Taxonomy" id="1691571"/>
    <lineage>
        <taxon>Bacteria</taxon>
        <taxon>Bacillati</taxon>
        <taxon>Actinomycetota</taxon>
        <taxon>Actinomycetes</taxon>
        <taxon>Mycobacteriales</taxon>
        <taxon>Nocardiaceae</taxon>
        <taxon>Nocardia</taxon>
    </lineage>
</organism>
<accession>A0ABV8LA04</accession>
<dbReference type="InterPro" id="IPR041490">
    <property type="entry name" value="KstR2_TetR_C"/>
</dbReference>
<dbReference type="Proteomes" id="UP001595767">
    <property type="component" value="Unassembled WGS sequence"/>
</dbReference>
<dbReference type="EMBL" id="JBHSBA010000015">
    <property type="protein sequence ID" value="MFC4127666.1"/>
    <property type="molecule type" value="Genomic_DNA"/>
</dbReference>
<gene>
    <name evidence="2" type="ORF">ACFOW8_22330</name>
</gene>
<dbReference type="Gene3D" id="1.10.357.10">
    <property type="entry name" value="Tetracycline Repressor, domain 2"/>
    <property type="match status" value="1"/>
</dbReference>
<sequence length="99" mass="10884">MEGGRPGHRLRLHRCRRLNPPDRQRITFSRNELQHLLDADIDAALAEANLPTTHARAAGRAISTMCTALPQWFRLGGPAGPEQIATDYAGFALGMLGIR</sequence>
<dbReference type="SUPFAM" id="SSF48498">
    <property type="entry name" value="Tetracyclin repressor-like, C-terminal domain"/>
    <property type="match status" value="1"/>
</dbReference>
<evidence type="ECO:0000259" key="1">
    <source>
        <dbReference type="Pfam" id="PF17932"/>
    </source>
</evidence>
<proteinExistence type="predicted"/>